<evidence type="ECO:0000313" key="2">
    <source>
        <dbReference type="EMBL" id="KAK9122762.1"/>
    </source>
</evidence>
<dbReference type="EMBL" id="JBBNAE010000005">
    <property type="protein sequence ID" value="KAK9122762.1"/>
    <property type="molecule type" value="Genomic_DNA"/>
</dbReference>
<organism evidence="2 3">
    <name type="scientific">Stephania japonica</name>
    <dbReference type="NCBI Taxonomy" id="461633"/>
    <lineage>
        <taxon>Eukaryota</taxon>
        <taxon>Viridiplantae</taxon>
        <taxon>Streptophyta</taxon>
        <taxon>Embryophyta</taxon>
        <taxon>Tracheophyta</taxon>
        <taxon>Spermatophyta</taxon>
        <taxon>Magnoliopsida</taxon>
        <taxon>Ranunculales</taxon>
        <taxon>Menispermaceae</taxon>
        <taxon>Menispermoideae</taxon>
        <taxon>Cissampelideae</taxon>
        <taxon>Stephania</taxon>
    </lineage>
</organism>
<accession>A0AAP0IXT4</accession>
<sequence>MREGYRNDSQATQKWGEGGGCGADGGNGTQCRGMGERERTTEIEHEKKGGSLGKVVGGNKGAIRGEKKENGSRRDHRRLPRLPEQFASTPTAPWNLRG</sequence>
<protein>
    <submittedName>
        <fullName evidence="2">Uncharacterized protein</fullName>
    </submittedName>
</protein>
<reference evidence="2 3" key="1">
    <citation type="submission" date="2024-01" db="EMBL/GenBank/DDBJ databases">
        <title>Genome assemblies of Stephania.</title>
        <authorList>
            <person name="Yang L."/>
        </authorList>
    </citation>
    <scope>NUCLEOTIDE SEQUENCE [LARGE SCALE GENOMIC DNA]</scope>
    <source>
        <strain evidence="2">QJT</strain>
        <tissue evidence="2">Leaf</tissue>
    </source>
</reference>
<evidence type="ECO:0000256" key="1">
    <source>
        <dbReference type="SAM" id="MobiDB-lite"/>
    </source>
</evidence>
<comment type="caution">
    <text evidence="2">The sequence shown here is derived from an EMBL/GenBank/DDBJ whole genome shotgun (WGS) entry which is preliminary data.</text>
</comment>
<evidence type="ECO:0000313" key="3">
    <source>
        <dbReference type="Proteomes" id="UP001417504"/>
    </source>
</evidence>
<feature type="compositionally biased region" description="Gly residues" evidence="1">
    <location>
        <begin position="50"/>
        <end position="60"/>
    </location>
</feature>
<feature type="compositionally biased region" description="Gly residues" evidence="1">
    <location>
        <begin position="16"/>
        <end position="28"/>
    </location>
</feature>
<proteinExistence type="predicted"/>
<feature type="compositionally biased region" description="Basic and acidic residues" evidence="1">
    <location>
        <begin position="34"/>
        <end position="49"/>
    </location>
</feature>
<dbReference type="AlphaFoldDB" id="A0AAP0IXT4"/>
<feature type="compositionally biased region" description="Basic and acidic residues" evidence="1">
    <location>
        <begin position="63"/>
        <end position="73"/>
    </location>
</feature>
<gene>
    <name evidence="2" type="ORF">Sjap_012364</name>
</gene>
<feature type="region of interest" description="Disordered" evidence="1">
    <location>
        <begin position="1"/>
        <end position="98"/>
    </location>
</feature>
<dbReference type="Proteomes" id="UP001417504">
    <property type="component" value="Unassembled WGS sequence"/>
</dbReference>
<keyword evidence="3" id="KW-1185">Reference proteome</keyword>
<name>A0AAP0IXT4_9MAGN</name>